<keyword evidence="1" id="KW-0805">Transcription regulation</keyword>
<accession>A0ABX1A1H4</accession>
<dbReference type="Gene3D" id="1.10.10.10">
    <property type="entry name" value="Winged helix-like DNA-binding domain superfamily/Winged helix DNA-binding domain"/>
    <property type="match status" value="2"/>
</dbReference>
<evidence type="ECO:0000259" key="4">
    <source>
        <dbReference type="PROSITE" id="PS51077"/>
    </source>
</evidence>
<dbReference type="Gene3D" id="3.30.450.40">
    <property type="match status" value="2"/>
</dbReference>
<dbReference type="InterPro" id="IPR029016">
    <property type="entry name" value="GAF-like_dom_sf"/>
</dbReference>
<dbReference type="SUPFAM" id="SSF46785">
    <property type="entry name" value="Winged helix' DNA-binding domain"/>
    <property type="match status" value="2"/>
</dbReference>
<dbReference type="EMBL" id="JAATEJ010000053">
    <property type="protein sequence ID" value="NJP48429.1"/>
    <property type="molecule type" value="Genomic_DNA"/>
</dbReference>
<evidence type="ECO:0000259" key="5">
    <source>
        <dbReference type="PROSITE" id="PS51078"/>
    </source>
</evidence>
<dbReference type="InterPro" id="IPR036390">
    <property type="entry name" value="WH_DNA-bd_sf"/>
</dbReference>
<name>A0ABX1A1H4_9ACTN</name>
<dbReference type="PANTHER" id="PTHR30136">
    <property type="entry name" value="HELIX-TURN-HELIX TRANSCRIPTIONAL REGULATOR, ICLR FAMILY"/>
    <property type="match status" value="1"/>
</dbReference>
<dbReference type="Proteomes" id="UP000734511">
    <property type="component" value="Unassembled WGS sequence"/>
</dbReference>
<dbReference type="InterPro" id="IPR005471">
    <property type="entry name" value="Tscrpt_reg_IclR_N"/>
</dbReference>
<organism evidence="6 7">
    <name type="scientific">Actinacidiphila epipremni</name>
    <dbReference type="NCBI Taxonomy" id="2053013"/>
    <lineage>
        <taxon>Bacteria</taxon>
        <taxon>Bacillati</taxon>
        <taxon>Actinomycetota</taxon>
        <taxon>Actinomycetes</taxon>
        <taxon>Kitasatosporales</taxon>
        <taxon>Streptomycetaceae</taxon>
        <taxon>Actinacidiphila</taxon>
    </lineage>
</organism>
<evidence type="ECO:0000256" key="1">
    <source>
        <dbReference type="ARBA" id="ARBA00023015"/>
    </source>
</evidence>
<dbReference type="InterPro" id="IPR012318">
    <property type="entry name" value="HTH_CRP"/>
</dbReference>
<keyword evidence="7" id="KW-1185">Reference proteome</keyword>
<dbReference type="Pfam" id="PF01614">
    <property type="entry name" value="IclR_C"/>
    <property type="match status" value="2"/>
</dbReference>
<dbReference type="InterPro" id="IPR014757">
    <property type="entry name" value="Tscrpt_reg_IclR_C"/>
</dbReference>
<sequence>MAHPLPARTMTPPAEAVVPLIRGIAVLRALADAGGVLSLPDLEARTGLVRSTLDRVAGTLARMNQLHVDGRFLVLAPRVMQLGNAYLGALRLPELLGPLARDLARELDESVSLAVGDEDGIRFVHQTTRRRALSVSFRVGDLLPAEIAAPGPLVAAQWGNRDWERWRRRRSEDPCGLRFPALPPRKELAPPRDEEFVEWTQLARERGWALDDQLIEPGLVALSVPVRQPGGRLACVASLVSHTSRHSAAGLRERLLPRLADAARAMEERLRAAPAVAPQQSYAGLASWTAASKQELGRRFVESLARGLTVLTAFGGGRESLTLTEVAQATGLARATARRALITLEHLGYVAVDGRSFTLTPRVLGLGYAPLSRLTLSQIAQPHLTALAERVQDSVSLAVLDGDDVHYTARVSARRILTVEITPGTRLPALATSMGRVLLADLPAGDRAARLGRAALAPLTAHTTTDPGRLAAHLDHAAAEGFALVDQELEEGLRSIAVPVRDLGNHAVAAVNVAMHIGRRGVEECVTQVLPELRAAVGAIEADLHVVGRFTYVAPT</sequence>
<dbReference type="InterPro" id="IPR012794">
    <property type="entry name" value="PcaR_PcaU"/>
</dbReference>
<dbReference type="NCBIfam" id="TIGR02431">
    <property type="entry name" value="pcaR_pcaU"/>
    <property type="match status" value="1"/>
</dbReference>
<keyword evidence="3" id="KW-0804">Transcription</keyword>
<dbReference type="RefSeq" id="WP_167987267.1">
    <property type="nucleotide sequence ID" value="NZ_JAATEJ010000053.1"/>
</dbReference>
<protein>
    <submittedName>
        <fullName evidence="6">Helix-turn-helix domain-containing protein</fullName>
    </submittedName>
</protein>
<evidence type="ECO:0000313" key="7">
    <source>
        <dbReference type="Proteomes" id="UP000734511"/>
    </source>
</evidence>
<dbReference type="SUPFAM" id="SSF55781">
    <property type="entry name" value="GAF domain-like"/>
    <property type="match status" value="2"/>
</dbReference>
<dbReference type="PROSITE" id="PS51078">
    <property type="entry name" value="ICLR_ED"/>
    <property type="match status" value="2"/>
</dbReference>
<gene>
    <name evidence="6" type="ORF">HCN08_34280</name>
</gene>
<evidence type="ECO:0000256" key="2">
    <source>
        <dbReference type="ARBA" id="ARBA00023125"/>
    </source>
</evidence>
<proteinExistence type="predicted"/>
<feature type="domain" description="IclR-ED" evidence="5">
    <location>
        <begin position="78"/>
        <end position="272"/>
    </location>
</feature>
<feature type="domain" description="HTH iclR-type" evidence="4">
    <location>
        <begin position="301"/>
        <end position="361"/>
    </location>
</feature>
<dbReference type="SMART" id="SM00346">
    <property type="entry name" value="HTH_ICLR"/>
    <property type="match status" value="2"/>
</dbReference>
<comment type="caution">
    <text evidence="6">The sequence shown here is derived from an EMBL/GenBank/DDBJ whole genome shotgun (WGS) entry which is preliminary data.</text>
</comment>
<dbReference type="PROSITE" id="PS51077">
    <property type="entry name" value="HTH_ICLR"/>
    <property type="match status" value="1"/>
</dbReference>
<feature type="domain" description="IclR-ED" evidence="5">
    <location>
        <begin position="362"/>
        <end position="546"/>
    </location>
</feature>
<dbReference type="SMART" id="SM00419">
    <property type="entry name" value="HTH_CRP"/>
    <property type="match status" value="1"/>
</dbReference>
<evidence type="ECO:0000313" key="6">
    <source>
        <dbReference type="EMBL" id="NJP48429.1"/>
    </source>
</evidence>
<dbReference type="InterPro" id="IPR050707">
    <property type="entry name" value="HTH_MetabolicPath_Reg"/>
</dbReference>
<evidence type="ECO:0000256" key="3">
    <source>
        <dbReference type="ARBA" id="ARBA00023163"/>
    </source>
</evidence>
<dbReference type="PANTHER" id="PTHR30136:SF34">
    <property type="entry name" value="TRANSCRIPTIONAL REGULATOR"/>
    <property type="match status" value="1"/>
</dbReference>
<dbReference type="InterPro" id="IPR036388">
    <property type="entry name" value="WH-like_DNA-bd_sf"/>
</dbReference>
<keyword evidence="2" id="KW-0238">DNA-binding</keyword>
<reference evidence="6 7" key="1">
    <citation type="submission" date="2020-03" db="EMBL/GenBank/DDBJ databases">
        <title>WGS of actinomycetes isolated from Thailand.</title>
        <authorList>
            <person name="Thawai C."/>
        </authorList>
    </citation>
    <scope>NUCLEOTIDE SEQUENCE [LARGE SCALE GENOMIC DNA]</scope>
    <source>
        <strain evidence="6 7">PRB2-1</strain>
    </source>
</reference>
<dbReference type="Pfam" id="PF09339">
    <property type="entry name" value="HTH_IclR"/>
    <property type="match status" value="2"/>
</dbReference>